<comment type="caution">
    <text evidence="2">The sequence shown here is derived from an EMBL/GenBank/DDBJ whole genome shotgun (WGS) entry which is preliminary data.</text>
</comment>
<feature type="transmembrane region" description="Helical" evidence="1">
    <location>
        <begin position="12"/>
        <end position="32"/>
    </location>
</feature>
<dbReference type="EMBL" id="JALLPB020000082">
    <property type="protein sequence ID" value="KAL3821844.1"/>
    <property type="molecule type" value="Genomic_DNA"/>
</dbReference>
<name>A0ABD3SBB9_9STRA</name>
<evidence type="ECO:0000313" key="3">
    <source>
        <dbReference type="Proteomes" id="UP001530377"/>
    </source>
</evidence>
<evidence type="ECO:0000256" key="1">
    <source>
        <dbReference type="SAM" id="Phobius"/>
    </source>
</evidence>
<keyword evidence="1" id="KW-0472">Membrane</keyword>
<organism evidence="2 3">
    <name type="scientific">Cyclostephanos tholiformis</name>
    <dbReference type="NCBI Taxonomy" id="382380"/>
    <lineage>
        <taxon>Eukaryota</taxon>
        <taxon>Sar</taxon>
        <taxon>Stramenopiles</taxon>
        <taxon>Ochrophyta</taxon>
        <taxon>Bacillariophyta</taxon>
        <taxon>Coscinodiscophyceae</taxon>
        <taxon>Thalassiosirophycidae</taxon>
        <taxon>Stephanodiscales</taxon>
        <taxon>Stephanodiscaceae</taxon>
        <taxon>Cyclostephanos</taxon>
    </lineage>
</organism>
<keyword evidence="1" id="KW-1133">Transmembrane helix</keyword>
<evidence type="ECO:0000313" key="2">
    <source>
        <dbReference type="EMBL" id="KAL3821844.1"/>
    </source>
</evidence>
<gene>
    <name evidence="2" type="ORF">ACHAXA_002597</name>
</gene>
<dbReference type="Gene3D" id="3.40.50.11350">
    <property type="match status" value="1"/>
</dbReference>
<accession>A0ABD3SBB9</accession>
<sequence length="512" mass="57683">MTATTATRGPRLRLGALLLIAVGNIVIFLRSWTSSDDDGEELYDYHSASTRRLAHLPPPGREVIRAMRARGEGDARVSSEPYKRALELSYARAPMKLNRNDRHSVRVLNRRERKKLKLATEDFWLRWGVNVRGGDHDNHGNSAEAEDLNGLDDVGVRELLQDKEYEPMKVCGRATDVGKAEDLALQQRYGQCPEINPARPILILSGQDAFGRTGNNLVELIHAVQYARDHDIQLGIGVHSWAMDVIQSMWLSATSNDWGSELESALCVKIFYDKTELHAWEVRNNTIYIESRDLFHYDGGIKRPLREYMAGQEYFIRALFRHYNHGECVDHKGSPVRDMCSGIDALFGAKRKHAIYTVIHVRSLEGAPGRHLMNRLARYSGCDPIAALHMEPEYIKSILRPLGMMAYPIVVITDGQDPSVLERLLDDEEIGHVVRVVPPDASWYGGDMTAAIMGNVFIGNPASSYSSFIAKARVALGFRHNYLFRARDMNGEWRTVCGDICLFDQTVVGFMA</sequence>
<proteinExistence type="predicted"/>
<reference evidence="2 3" key="1">
    <citation type="submission" date="2024-10" db="EMBL/GenBank/DDBJ databases">
        <title>Updated reference genomes for cyclostephanoid diatoms.</title>
        <authorList>
            <person name="Roberts W.R."/>
            <person name="Alverson A.J."/>
        </authorList>
    </citation>
    <scope>NUCLEOTIDE SEQUENCE [LARGE SCALE GENOMIC DNA]</scope>
    <source>
        <strain evidence="2 3">AJA228-03</strain>
    </source>
</reference>
<dbReference type="Proteomes" id="UP001530377">
    <property type="component" value="Unassembled WGS sequence"/>
</dbReference>
<keyword evidence="3" id="KW-1185">Reference proteome</keyword>
<protein>
    <submittedName>
        <fullName evidence="2">Uncharacterized protein</fullName>
    </submittedName>
</protein>
<dbReference type="AlphaFoldDB" id="A0ABD3SBB9"/>
<keyword evidence="1" id="KW-0812">Transmembrane</keyword>